<dbReference type="InterPro" id="IPR056098">
    <property type="entry name" value="Acb2/Tad1_hairpin"/>
</dbReference>
<evidence type="ECO:0000313" key="4">
    <source>
        <dbReference type="EMBL" id="KKQ98843.1"/>
    </source>
</evidence>
<dbReference type="Proteomes" id="UP000033881">
    <property type="component" value="Unassembled WGS sequence"/>
</dbReference>
<reference evidence="4 5" key="1">
    <citation type="journal article" date="2015" name="Nature">
        <title>rRNA introns, odd ribosomes, and small enigmatic genomes across a large radiation of phyla.</title>
        <authorList>
            <person name="Brown C.T."/>
            <person name="Hug L.A."/>
            <person name="Thomas B.C."/>
            <person name="Sharon I."/>
            <person name="Castelle C.J."/>
            <person name="Singh A."/>
            <person name="Wilkins M.J."/>
            <person name="Williams K.H."/>
            <person name="Banfield J.F."/>
        </authorList>
    </citation>
    <scope>NUCLEOTIDE SEQUENCE [LARGE SCALE GENOMIC DNA]</scope>
</reference>
<dbReference type="STRING" id="1618574.UT24_C0034G0021"/>
<feature type="domain" description="Acb2/Tad1 hairpin" evidence="3">
    <location>
        <begin position="20"/>
        <end position="65"/>
    </location>
</feature>
<dbReference type="Pfam" id="PF24729">
    <property type="entry name" value="Acb2_Tad1_hairpin"/>
    <property type="match status" value="1"/>
</dbReference>
<dbReference type="EMBL" id="LBWB01000034">
    <property type="protein sequence ID" value="KKQ98843.1"/>
    <property type="molecule type" value="Genomic_DNA"/>
</dbReference>
<evidence type="ECO:0000256" key="2">
    <source>
        <dbReference type="SAM" id="MobiDB-lite"/>
    </source>
</evidence>
<comment type="caution">
    <text evidence="4">The sequence shown here is derived from an EMBL/GenBank/DDBJ whole genome shotgun (WGS) entry which is preliminary data.</text>
</comment>
<dbReference type="AlphaFoldDB" id="A0A0G0M3U8"/>
<proteinExistence type="predicted"/>
<sequence>MSSHTSSSTTSNKKSFEDGTFENGTTIEEALNVSIQQLKDLNKHFPCRENSFTIKKMKKALKWLNYLTKDRIKRGVEGKRFA</sequence>
<accession>A0A0G0M3U8</accession>
<name>A0A0G0M3U8_9BACT</name>
<organism evidence="4 5">
    <name type="scientific">Candidatus Woesebacteria bacterium GW2011_GWB1_39_12</name>
    <dbReference type="NCBI Taxonomy" id="1618574"/>
    <lineage>
        <taxon>Bacteria</taxon>
        <taxon>Candidatus Woeseibacteriota</taxon>
    </lineage>
</organism>
<feature type="compositionally biased region" description="Low complexity" evidence="2">
    <location>
        <begin position="1"/>
        <end position="11"/>
    </location>
</feature>
<evidence type="ECO:0000313" key="5">
    <source>
        <dbReference type="Proteomes" id="UP000033881"/>
    </source>
</evidence>
<evidence type="ECO:0000259" key="3">
    <source>
        <dbReference type="Pfam" id="PF24729"/>
    </source>
</evidence>
<feature type="region of interest" description="Disordered" evidence="2">
    <location>
        <begin position="1"/>
        <end position="20"/>
    </location>
</feature>
<protein>
    <recommendedName>
        <fullName evidence="3">Acb2/Tad1 hairpin domain-containing protein</fullName>
    </recommendedName>
</protein>
<keyword evidence="1" id="KW-0547">Nucleotide-binding</keyword>
<evidence type="ECO:0000256" key="1">
    <source>
        <dbReference type="ARBA" id="ARBA00022741"/>
    </source>
</evidence>
<gene>
    <name evidence="4" type="ORF">UT24_C0034G0021</name>
</gene>